<organism evidence="7">
    <name type="scientific">Gongylonema pulchrum</name>
    <dbReference type="NCBI Taxonomy" id="637853"/>
    <lineage>
        <taxon>Eukaryota</taxon>
        <taxon>Metazoa</taxon>
        <taxon>Ecdysozoa</taxon>
        <taxon>Nematoda</taxon>
        <taxon>Chromadorea</taxon>
        <taxon>Rhabditida</taxon>
        <taxon>Spirurina</taxon>
        <taxon>Spiruromorpha</taxon>
        <taxon>Spiruroidea</taxon>
        <taxon>Gongylonematidae</taxon>
        <taxon>Gongylonema</taxon>
    </lineage>
</organism>
<keyword evidence="2" id="KW-0804">Transcription</keyword>
<keyword evidence="3" id="KW-0675">Receptor</keyword>
<dbReference type="PANTHER" id="PTHR47519">
    <property type="entry name" value="NUCLEAR HORMONE RECEPTOR FAMILY MEMBER NHR-31-RELATED"/>
    <property type="match status" value="1"/>
</dbReference>
<evidence type="ECO:0000256" key="1">
    <source>
        <dbReference type="ARBA" id="ARBA00023015"/>
    </source>
</evidence>
<protein>
    <submittedName>
        <fullName evidence="7">Protein kinase domain-containing protein</fullName>
    </submittedName>
</protein>
<evidence type="ECO:0000313" key="6">
    <source>
        <dbReference type="Proteomes" id="UP000271098"/>
    </source>
</evidence>
<keyword evidence="6" id="KW-1185">Reference proteome</keyword>
<dbReference type="InterPro" id="IPR052496">
    <property type="entry name" value="Orphan_Nuclear_Rcpt"/>
</dbReference>
<dbReference type="EMBL" id="UYRT01086910">
    <property type="protein sequence ID" value="VDN31915.1"/>
    <property type="molecule type" value="Genomic_DNA"/>
</dbReference>
<evidence type="ECO:0000256" key="2">
    <source>
        <dbReference type="ARBA" id="ARBA00023163"/>
    </source>
</evidence>
<gene>
    <name evidence="5" type="ORF">GPUH_LOCUS18521</name>
</gene>
<sequence>MEPDAIRPDRDIIGKQKNPRRKKLKREDSSLPSPGADSHCSQEEALITYLLDTELKAMSSMGHPSNTSPIGIARIKVDPDPDLSGIFQNKYVLGADRFDMCYQVDRTVTVEKLSEAIRRYIAAAVDWIDALFSLVNITDCTEKVCVLKGTFGAFCTFNQAARTAQTTSDTNLLCLCNKTVIPRHIPRHLVENR</sequence>
<evidence type="ECO:0000313" key="5">
    <source>
        <dbReference type="EMBL" id="VDN31915.1"/>
    </source>
</evidence>
<feature type="compositionally biased region" description="Basic and acidic residues" evidence="4">
    <location>
        <begin position="1"/>
        <end position="14"/>
    </location>
</feature>
<dbReference type="SUPFAM" id="SSF48508">
    <property type="entry name" value="Nuclear receptor ligand-binding domain"/>
    <property type="match status" value="1"/>
</dbReference>
<reference evidence="7" key="1">
    <citation type="submission" date="2016-06" db="UniProtKB">
        <authorList>
            <consortium name="WormBaseParasite"/>
        </authorList>
    </citation>
    <scope>IDENTIFICATION</scope>
</reference>
<keyword evidence="1" id="KW-0805">Transcription regulation</keyword>
<proteinExistence type="predicted"/>
<evidence type="ECO:0000313" key="7">
    <source>
        <dbReference type="WBParaSite" id="GPUH_0001854601-mRNA-1"/>
    </source>
</evidence>
<dbReference type="WBParaSite" id="GPUH_0001854601-mRNA-1">
    <property type="protein sequence ID" value="GPUH_0001854601-mRNA-1"/>
    <property type="gene ID" value="GPUH_0001854601"/>
</dbReference>
<dbReference type="InterPro" id="IPR035500">
    <property type="entry name" value="NHR-like_dom_sf"/>
</dbReference>
<reference evidence="5 6" key="2">
    <citation type="submission" date="2018-11" db="EMBL/GenBank/DDBJ databases">
        <authorList>
            <consortium name="Pathogen Informatics"/>
        </authorList>
    </citation>
    <scope>NUCLEOTIDE SEQUENCE [LARGE SCALE GENOMIC DNA]</scope>
</reference>
<name>A0A183EC30_9BILA</name>
<evidence type="ECO:0000256" key="3">
    <source>
        <dbReference type="ARBA" id="ARBA00023170"/>
    </source>
</evidence>
<dbReference type="OrthoDB" id="5771769at2759"/>
<dbReference type="Gene3D" id="1.10.565.10">
    <property type="entry name" value="Retinoid X Receptor"/>
    <property type="match status" value="1"/>
</dbReference>
<dbReference type="AlphaFoldDB" id="A0A183EC30"/>
<dbReference type="Proteomes" id="UP000271098">
    <property type="component" value="Unassembled WGS sequence"/>
</dbReference>
<dbReference type="PANTHER" id="PTHR47519:SF5">
    <property type="entry name" value="NUCLEAR HORMONE RECEPTOR E75"/>
    <property type="match status" value="1"/>
</dbReference>
<accession>A0A183EC30</accession>
<feature type="region of interest" description="Disordered" evidence="4">
    <location>
        <begin position="1"/>
        <end position="40"/>
    </location>
</feature>
<evidence type="ECO:0000256" key="4">
    <source>
        <dbReference type="SAM" id="MobiDB-lite"/>
    </source>
</evidence>